<evidence type="ECO:0000313" key="4">
    <source>
        <dbReference type="WBParaSite" id="GPUH_0002394101-mRNA-1"/>
    </source>
</evidence>
<feature type="compositionally biased region" description="Polar residues" evidence="1">
    <location>
        <begin position="68"/>
        <end position="80"/>
    </location>
</feature>
<keyword evidence="3" id="KW-1185">Reference proteome</keyword>
<feature type="region of interest" description="Disordered" evidence="1">
    <location>
        <begin position="1"/>
        <end position="80"/>
    </location>
</feature>
<dbReference type="AlphaFoldDB" id="A0A183ESH0"/>
<dbReference type="Proteomes" id="UP000271098">
    <property type="component" value="Unassembled WGS sequence"/>
</dbReference>
<accession>A0A183ESH0</accession>
<feature type="compositionally biased region" description="Low complexity" evidence="1">
    <location>
        <begin position="7"/>
        <end position="16"/>
    </location>
</feature>
<dbReference type="WBParaSite" id="GPUH_0002394101-mRNA-1">
    <property type="protein sequence ID" value="GPUH_0002394101-mRNA-1"/>
    <property type="gene ID" value="GPUH_0002394101"/>
</dbReference>
<evidence type="ECO:0000256" key="1">
    <source>
        <dbReference type="SAM" id="MobiDB-lite"/>
    </source>
</evidence>
<evidence type="ECO:0000313" key="2">
    <source>
        <dbReference type="EMBL" id="VDN42138.1"/>
    </source>
</evidence>
<organism evidence="4">
    <name type="scientific">Gongylonema pulchrum</name>
    <dbReference type="NCBI Taxonomy" id="637853"/>
    <lineage>
        <taxon>Eukaryota</taxon>
        <taxon>Metazoa</taxon>
        <taxon>Ecdysozoa</taxon>
        <taxon>Nematoda</taxon>
        <taxon>Chromadorea</taxon>
        <taxon>Rhabditida</taxon>
        <taxon>Spirurina</taxon>
        <taxon>Spiruromorpha</taxon>
        <taxon>Spiruroidea</taxon>
        <taxon>Gongylonematidae</taxon>
        <taxon>Gongylonema</taxon>
    </lineage>
</organism>
<dbReference type="EMBL" id="UYRT01099408">
    <property type="protein sequence ID" value="VDN42138.1"/>
    <property type="molecule type" value="Genomic_DNA"/>
</dbReference>
<reference evidence="2 3" key="2">
    <citation type="submission" date="2018-11" db="EMBL/GenBank/DDBJ databases">
        <authorList>
            <consortium name="Pathogen Informatics"/>
        </authorList>
    </citation>
    <scope>NUCLEOTIDE SEQUENCE [LARGE SCALE GENOMIC DNA]</scope>
</reference>
<feature type="compositionally biased region" description="Acidic residues" evidence="1">
    <location>
        <begin position="47"/>
        <end position="64"/>
    </location>
</feature>
<name>A0A183ESH0_9BILA</name>
<gene>
    <name evidence="2" type="ORF">GPUH_LOCUS23912</name>
</gene>
<reference evidence="4" key="1">
    <citation type="submission" date="2016-06" db="UniProtKB">
        <authorList>
            <consortium name="WormBaseParasite"/>
        </authorList>
    </citation>
    <scope>IDENTIFICATION</scope>
</reference>
<sequence>MDGVDISSSSEMSGEELGTDRSPTSLESNAAADRGSNKSVDNFAMESDVDAELDYDEEDGDEGESEQKQAQNQVSLLLAS</sequence>
<proteinExistence type="predicted"/>
<protein>
    <submittedName>
        <fullName evidence="4">CTNNB1_binding domain-containing protein</fullName>
    </submittedName>
</protein>
<evidence type="ECO:0000313" key="3">
    <source>
        <dbReference type="Proteomes" id="UP000271098"/>
    </source>
</evidence>